<evidence type="ECO:0000313" key="1">
    <source>
        <dbReference type="EMBL" id="OIR18072.1"/>
    </source>
</evidence>
<dbReference type="EC" id="2.7.1.170" evidence="1"/>
<dbReference type="GO" id="GO:0016773">
    <property type="term" value="F:phosphotransferase activity, alcohol group as acceptor"/>
    <property type="evidence" value="ECO:0007669"/>
    <property type="project" value="InterPro"/>
</dbReference>
<reference evidence="1" key="1">
    <citation type="submission" date="2016-10" db="EMBL/GenBank/DDBJ databases">
        <title>Sequence of Gallionella enrichment culture.</title>
        <authorList>
            <person name="Poehlein A."/>
            <person name="Muehling M."/>
            <person name="Daniel R."/>
        </authorList>
    </citation>
    <scope>NUCLEOTIDE SEQUENCE</scope>
</reference>
<organism evidence="1">
    <name type="scientific">mine drainage metagenome</name>
    <dbReference type="NCBI Taxonomy" id="410659"/>
    <lineage>
        <taxon>unclassified sequences</taxon>
        <taxon>metagenomes</taxon>
        <taxon>ecological metagenomes</taxon>
    </lineage>
</organism>
<proteinExistence type="inferred from homology"/>
<dbReference type="Pfam" id="PF03702">
    <property type="entry name" value="AnmK"/>
    <property type="match status" value="1"/>
</dbReference>
<keyword evidence="1" id="KW-0808">Transferase</keyword>
<comment type="caution">
    <text evidence="1">The sequence shown here is derived from an EMBL/GenBank/DDBJ whole genome shotgun (WGS) entry which is preliminary data.</text>
</comment>
<dbReference type="EMBL" id="MLJW01000003">
    <property type="protein sequence ID" value="OIR18072.1"/>
    <property type="molecule type" value="Genomic_DNA"/>
</dbReference>
<name>A0A1J5TP87_9ZZZZ</name>
<dbReference type="GO" id="GO:0009254">
    <property type="term" value="P:peptidoglycan turnover"/>
    <property type="evidence" value="ECO:0007669"/>
    <property type="project" value="InterPro"/>
</dbReference>
<keyword evidence="1" id="KW-0418">Kinase</keyword>
<dbReference type="HAMAP" id="MF_01270">
    <property type="entry name" value="AnhMurNAc_kinase"/>
    <property type="match status" value="1"/>
</dbReference>
<dbReference type="AlphaFoldDB" id="A0A1J5TP87"/>
<dbReference type="SUPFAM" id="SSF53067">
    <property type="entry name" value="Actin-like ATPase domain"/>
    <property type="match status" value="1"/>
</dbReference>
<dbReference type="GO" id="GO:0016301">
    <property type="term" value="F:kinase activity"/>
    <property type="evidence" value="ECO:0007669"/>
    <property type="project" value="UniProtKB-KW"/>
</dbReference>
<dbReference type="InterPro" id="IPR005338">
    <property type="entry name" value="Anhydro_N_Ac-Mur_kinase"/>
</dbReference>
<sequence>MRIAPDLYIGIMSGTSLDGIDAALVDLSQSVPALVASHYQPYAEPLKEALLALHQVSHNELHQSQLIANRLAHEYADATQILLKKAGAATGSIQAIGCHGQTVRHRPEHGYSVQLNNAALLAELTGIHVVGDFRSRDIAAGGQGAPLVPAFHDKVSRHPAIHRTILNIGGIANLTDLAPDKSTAGFDTGPGNLLMDAWISRHQGKPYDKEGAWAASGKVIPALLKKLLTEPFFAAAPPKSTGRDLFNLAWLGRHLNGDEAPADVQATLLSLTGDSIAAAIQRFCGGAKEIYVCGGGAHNEALLSHLRRALPQCRIQKTEVLGIAADWMEAIAFAWLAQQTMHLRPSNLPGVTGARHPCVLGAIYPA</sequence>
<dbReference type="InterPro" id="IPR043129">
    <property type="entry name" value="ATPase_NBD"/>
</dbReference>
<dbReference type="NCBIfam" id="NF007139">
    <property type="entry name" value="PRK09585.1-3"/>
    <property type="match status" value="1"/>
</dbReference>
<dbReference type="GO" id="GO:0006040">
    <property type="term" value="P:amino sugar metabolic process"/>
    <property type="evidence" value="ECO:0007669"/>
    <property type="project" value="InterPro"/>
</dbReference>
<dbReference type="PANTHER" id="PTHR30605">
    <property type="entry name" value="ANHYDRO-N-ACETYLMURAMIC ACID KINASE"/>
    <property type="match status" value="1"/>
</dbReference>
<dbReference type="PANTHER" id="PTHR30605:SF0">
    <property type="entry name" value="ANHYDRO-N-ACETYLMURAMIC ACID KINASE"/>
    <property type="match status" value="1"/>
</dbReference>
<dbReference type="GO" id="GO:0005524">
    <property type="term" value="F:ATP binding"/>
    <property type="evidence" value="ECO:0007669"/>
    <property type="project" value="InterPro"/>
</dbReference>
<accession>A0A1J5TP87</accession>
<protein>
    <submittedName>
        <fullName evidence="1">Anhydro-N-acetylmuramic acid kinase</fullName>
        <ecNumber evidence="1">2.7.1.170</ecNumber>
    </submittedName>
</protein>
<gene>
    <name evidence="1" type="primary">anmK_2</name>
    <name evidence="1" type="ORF">GALL_13990</name>
</gene>
<dbReference type="Gene3D" id="3.30.420.40">
    <property type="match status" value="2"/>
</dbReference>
<dbReference type="CDD" id="cd24050">
    <property type="entry name" value="ASKHA_NBD_ANMK"/>
    <property type="match status" value="1"/>
</dbReference>